<dbReference type="RefSeq" id="WP_089061755.1">
    <property type="nucleotide sequence ID" value="NZ_CP022315.1"/>
</dbReference>
<dbReference type="KEGG" id="vil:CFK37_10215"/>
<feature type="transmembrane region" description="Helical" evidence="1">
    <location>
        <begin position="309"/>
        <end position="328"/>
    </location>
</feature>
<dbReference type="Pfam" id="PF02447">
    <property type="entry name" value="GntP_permease"/>
    <property type="match status" value="1"/>
</dbReference>
<proteinExistence type="predicted"/>
<dbReference type="PANTHER" id="PTHR30354:SF25">
    <property type="entry name" value="INNER MEMBRANE PERMEASE YGBN"/>
    <property type="match status" value="1"/>
</dbReference>
<feature type="transmembrane region" description="Helical" evidence="1">
    <location>
        <begin position="232"/>
        <end position="253"/>
    </location>
</feature>
<keyword evidence="1" id="KW-0472">Membrane</keyword>
<dbReference type="InterPro" id="IPR003474">
    <property type="entry name" value="Glcn_transporter"/>
</dbReference>
<feature type="transmembrane region" description="Helical" evidence="1">
    <location>
        <begin position="28"/>
        <end position="45"/>
    </location>
</feature>
<reference evidence="2 3" key="1">
    <citation type="submission" date="2017-07" db="EMBL/GenBank/DDBJ databases">
        <title>Virgibacillus sp. LM2416.</title>
        <authorList>
            <person name="Tak E.J."/>
            <person name="Bae J.-W."/>
        </authorList>
    </citation>
    <scope>NUCLEOTIDE SEQUENCE [LARGE SCALE GENOMIC DNA]</scope>
    <source>
        <strain evidence="2 3">LM2416</strain>
    </source>
</reference>
<feature type="transmembrane region" description="Helical" evidence="1">
    <location>
        <begin position="101"/>
        <end position="128"/>
    </location>
</feature>
<keyword evidence="3" id="KW-1185">Reference proteome</keyword>
<accession>A0A220U378</accession>
<dbReference type="OrthoDB" id="9787129at2"/>
<feature type="transmembrane region" description="Helical" evidence="1">
    <location>
        <begin position="5"/>
        <end position="22"/>
    </location>
</feature>
<dbReference type="PANTHER" id="PTHR30354">
    <property type="entry name" value="GNT FAMILY GLUCONATE TRANSPORTER"/>
    <property type="match status" value="1"/>
</dbReference>
<feature type="transmembrane region" description="Helical" evidence="1">
    <location>
        <begin position="140"/>
        <end position="158"/>
    </location>
</feature>
<evidence type="ECO:0000313" key="3">
    <source>
        <dbReference type="Proteomes" id="UP000198312"/>
    </source>
</evidence>
<dbReference type="Proteomes" id="UP000198312">
    <property type="component" value="Chromosome"/>
</dbReference>
<dbReference type="AlphaFoldDB" id="A0A220U378"/>
<protein>
    <submittedName>
        <fullName evidence="2">Gluconate transporter</fullName>
    </submittedName>
</protein>
<keyword evidence="1" id="KW-0812">Transmembrane</keyword>
<organism evidence="2 3">
    <name type="scientific">Virgibacillus phasianinus</name>
    <dbReference type="NCBI Taxonomy" id="2017483"/>
    <lineage>
        <taxon>Bacteria</taxon>
        <taxon>Bacillati</taxon>
        <taxon>Bacillota</taxon>
        <taxon>Bacilli</taxon>
        <taxon>Bacillales</taxon>
        <taxon>Bacillaceae</taxon>
        <taxon>Virgibacillus</taxon>
    </lineage>
</organism>
<evidence type="ECO:0000256" key="1">
    <source>
        <dbReference type="SAM" id="Phobius"/>
    </source>
</evidence>
<feature type="transmembrane region" description="Helical" evidence="1">
    <location>
        <begin position="389"/>
        <end position="407"/>
    </location>
</feature>
<name>A0A220U378_9BACI</name>
<sequence length="452" mass="47672">MSTTWLILIAVFGIALLLFLVMRTKLQAFLALLVVSYIVGLLAGMSPSKILQAVSDGMGGTVAEIAVIIGVGAMFGEILKASGGAERLALTLMNKFGEKRVNWALVLTGFIISIPVFLDVAFVILVPILYSLAQRTKKSLLFYGIPLLAGLAVTHSFVPPTPGPIAVASLLGANIGWVILFGFIAGVPAAILAGPVFGTYISKKIHVEVPSVMLQNMADEAKDKKYDKDLPSFGMVAVLILLPLILILLNTFAGATLAEESTARSILQFIGNPGVALTITALLTFYLLGTRRGYSKDEIQELATKSLEPAGIIILITGAGGVFGQILVETGIGDVLADTMSNLNMPIIVFAFLVAAAIRIAQGSATVAMITAASLIIPIMDTLGIEGPMTALLVITIASGATIASHVNDSGFWMVNRFFGMSEKDTLKSWTVMETIIALVGFVVTLIISAFL</sequence>
<dbReference type="GO" id="GO:0015128">
    <property type="term" value="F:gluconate transmembrane transporter activity"/>
    <property type="evidence" value="ECO:0007669"/>
    <property type="project" value="InterPro"/>
</dbReference>
<gene>
    <name evidence="2" type="ORF">CFK37_10215</name>
</gene>
<feature type="transmembrane region" description="Helical" evidence="1">
    <location>
        <begin position="348"/>
        <end position="377"/>
    </location>
</feature>
<dbReference type="EMBL" id="CP022315">
    <property type="protein sequence ID" value="ASK62495.1"/>
    <property type="molecule type" value="Genomic_DNA"/>
</dbReference>
<keyword evidence="1" id="KW-1133">Transmembrane helix</keyword>
<evidence type="ECO:0000313" key="2">
    <source>
        <dbReference type="EMBL" id="ASK62495.1"/>
    </source>
</evidence>
<dbReference type="NCBIfam" id="TIGR00791">
    <property type="entry name" value="gntP"/>
    <property type="match status" value="1"/>
</dbReference>
<feature type="transmembrane region" description="Helical" evidence="1">
    <location>
        <begin position="265"/>
        <end position="288"/>
    </location>
</feature>
<feature type="transmembrane region" description="Helical" evidence="1">
    <location>
        <begin position="178"/>
        <end position="201"/>
    </location>
</feature>
<dbReference type="GO" id="GO:0005886">
    <property type="term" value="C:plasma membrane"/>
    <property type="evidence" value="ECO:0007669"/>
    <property type="project" value="TreeGrafter"/>
</dbReference>
<dbReference type="PIRSF" id="PIRSF002746">
    <property type="entry name" value="Gluconate_transporter"/>
    <property type="match status" value="1"/>
</dbReference>
<feature type="transmembrane region" description="Helical" evidence="1">
    <location>
        <begin position="427"/>
        <end position="451"/>
    </location>
</feature>